<keyword evidence="3 6" id="KW-0547">Nucleotide-binding</keyword>
<name>A0A2H4S8G7_CORMI</name>
<dbReference type="GO" id="GO:0043484">
    <property type="term" value="P:regulation of RNA splicing"/>
    <property type="evidence" value="ECO:0007669"/>
    <property type="project" value="TreeGrafter"/>
</dbReference>
<organism evidence="9 10">
    <name type="scientific">Cordyceps militaris</name>
    <name type="common">Caterpillar fungus</name>
    <name type="synonym">Clavaria militaris</name>
    <dbReference type="NCBI Taxonomy" id="73501"/>
    <lineage>
        <taxon>Eukaryota</taxon>
        <taxon>Fungi</taxon>
        <taxon>Dikarya</taxon>
        <taxon>Ascomycota</taxon>
        <taxon>Pezizomycotina</taxon>
        <taxon>Sordariomycetes</taxon>
        <taxon>Hypocreomycetidae</taxon>
        <taxon>Hypocreales</taxon>
        <taxon>Cordycipitaceae</taxon>
        <taxon>Cordyceps</taxon>
    </lineage>
</organism>
<protein>
    <submittedName>
        <fullName evidence="9">Kinase domain</fullName>
    </submittedName>
</protein>
<dbReference type="VEuPathDB" id="FungiDB:A9K55_002594"/>
<evidence type="ECO:0000256" key="7">
    <source>
        <dbReference type="RuleBase" id="RU000304"/>
    </source>
</evidence>
<dbReference type="SUPFAM" id="SSF56112">
    <property type="entry name" value="Protein kinase-like (PK-like)"/>
    <property type="match status" value="1"/>
</dbReference>
<keyword evidence="4 9" id="KW-0418">Kinase</keyword>
<evidence type="ECO:0000259" key="8">
    <source>
        <dbReference type="PROSITE" id="PS50011"/>
    </source>
</evidence>
<dbReference type="InterPro" id="IPR000719">
    <property type="entry name" value="Prot_kinase_dom"/>
</dbReference>
<evidence type="ECO:0000256" key="2">
    <source>
        <dbReference type="ARBA" id="ARBA00022679"/>
    </source>
</evidence>
<dbReference type="GO" id="GO:0005634">
    <property type="term" value="C:nucleus"/>
    <property type="evidence" value="ECO:0007669"/>
    <property type="project" value="TreeGrafter"/>
</dbReference>
<dbReference type="PANTHER" id="PTHR45646">
    <property type="entry name" value="SERINE/THREONINE-PROTEIN KINASE DOA-RELATED"/>
    <property type="match status" value="1"/>
</dbReference>
<gene>
    <name evidence="9" type="ORF">A9K55_002594</name>
</gene>
<feature type="domain" description="Protein kinase" evidence="8">
    <location>
        <begin position="63"/>
        <end position="416"/>
    </location>
</feature>
<dbReference type="PROSITE" id="PS00108">
    <property type="entry name" value="PROTEIN_KINASE_ST"/>
    <property type="match status" value="1"/>
</dbReference>
<dbReference type="InterPro" id="IPR017441">
    <property type="entry name" value="Protein_kinase_ATP_BS"/>
</dbReference>
<sequence>MSFISRAWSRLSRHRPPLQPRIFANPNFTRIPADVPVEEEALPDYLPARYYPVRIGQVLVDRYQVVGKLGFGATSTVWLAHDLHRRRHVALKVFIRSQTLGDGAGNEIAMFKRMEQRASNHPGRHAVRTLLDSFQLDGPEGEHLVLAHPPLWRSIEAAIRRTSPRRLPPSGLRFVLKDLFLALEYLHDECQIIHTDIKADNIMFGIKDLSVFAEFEEDEMKNPCPRKEVEGRTIYASRAIKSPGEIGPPVLCDFGSAVFGHVEHLDVCVQPHIYRAPEVTLEASWDYKIDIWNVGCMIWDIFEGNQLFYAVDPEHKAYRRRAHLAEIIALLGPPPKDLLARGRLASKFFSDQADTANSLGTFAAGIDLPTSIPLEQRETLLTGDDKKQFLEFMRKMLQWDPERRTTASELFQDAWLQERP</sequence>
<keyword evidence="2" id="KW-0808">Transferase</keyword>
<dbReference type="VEuPathDB" id="FungiDB:CCM_05223"/>
<dbReference type="GO" id="GO:0005524">
    <property type="term" value="F:ATP binding"/>
    <property type="evidence" value="ECO:0007669"/>
    <property type="project" value="UniProtKB-UniRule"/>
</dbReference>
<keyword evidence="1 7" id="KW-0723">Serine/threonine-protein kinase</keyword>
<dbReference type="Pfam" id="PF00069">
    <property type="entry name" value="Pkinase"/>
    <property type="match status" value="2"/>
</dbReference>
<evidence type="ECO:0000256" key="1">
    <source>
        <dbReference type="ARBA" id="ARBA00022527"/>
    </source>
</evidence>
<dbReference type="Proteomes" id="UP000323067">
    <property type="component" value="Chromosome iv"/>
</dbReference>
<dbReference type="InterPro" id="IPR011009">
    <property type="entry name" value="Kinase-like_dom_sf"/>
</dbReference>
<comment type="similarity">
    <text evidence="7">Belongs to the protein kinase superfamily.</text>
</comment>
<evidence type="ECO:0000313" key="10">
    <source>
        <dbReference type="Proteomes" id="UP000323067"/>
    </source>
</evidence>
<dbReference type="Gene3D" id="1.10.510.10">
    <property type="entry name" value="Transferase(Phosphotransferase) domain 1"/>
    <property type="match status" value="1"/>
</dbReference>
<dbReference type="PANTHER" id="PTHR45646:SF11">
    <property type="entry name" value="SERINE_THREONINE-PROTEIN KINASE DOA"/>
    <property type="match status" value="1"/>
</dbReference>
<dbReference type="PROSITE" id="PS50011">
    <property type="entry name" value="PROTEIN_KINASE_DOM"/>
    <property type="match status" value="1"/>
</dbReference>
<reference evidence="9 10" key="1">
    <citation type="journal article" date="2017" name="BMC Genomics">
        <title>Chromosome level assembly and secondary metabolite potential of the parasitic fungus Cordyceps militaris.</title>
        <authorList>
            <person name="Kramer G.J."/>
            <person name="Nodwell J.R."/>
        </authorList>
    </citation>
    <scope>NUCLEOTIDE SEQUENCE [LARGE SCALE GENOMIC DNA]</scope>
    <source>
        <strain evidence="9 10">ATCC 34164</strain>
    </source>
</reference>
<dbReference type="OrthoDB" id="4867990at2759"/>
<evidence type="ECO:0000256" key="4">
    <source>
        <dbReference type="ARBA" id="ARBA00022777"/>
    </source>
</evidence>
<proteinExistence type="inferred from homology"/>
<dbReference type="SMART" id="SM00220">
    <property type="entry name" value="S_TKc"/>
    <property type="match status" value="1"/>
</dbReference>
<evidence type="ECO:0000256" key="6">
    <source>
        <dbReference type="PROSITE-ProRule" id="PRU10141"/>
    </source>
</evidence>
<evidence type="ECO:0000256" key="5">
    <source>
        <dbReference type="ARBA" id="ARBA00022840"/>
    </source>
</evidence>
<dbReference type="EMBL" id="CP023322">
    <property type="protein sequence ID" value="ATY59397.1"/>
    <property type="molecule type" value="Genomic_DNA"/>
</dbReference>
<dbReference type="InterPro" id="IPR051175">
    <property type="entry name" value="CLK_kinases"/>
</dbReference>
<evidence type="ECO:0000313" key="9">
    <source>
        <dbReference type="EMBL" id="ATY59397.1"/>
    </source>
</evidence>
<evidence type="ECO:0000256" key="3">
    <source>
        <dbReference type="ARBA" id="ARBA00022741"/>
    </source>
</evidence>
<accession>A0A2H4S8G7</accession>
<dbReference type="AlphaFoldDB" id="A0A2H4S8G7"/>
<dbReference type="PROSITE" id="PS00107">
    <property type="entry name" value="PROTEIN_KINASE_ATP"/>
    <property type="match status" value="1"/>
</dbReference>
<feature type="binding site" evidence="6">
    <location>
        <position position="92"/>
    </location>
    <ligand>
        <name>ATP</name>
        <dbReference type="ChEBI" id="CHEBI:30616"/>
    </ligand>
</feature>
<dbReference type="InterPro" id="IPR008271">
    <property type="entry name" value="Ser/Thr_kinase_AS"/>
</dbReference>
<keyword evidence="5 6" id="KW-0067">ATP-binding</keyword>
<dbReference type="GO" id="GO:0004674">
    <property type="term" value="F:protein serine/threonine kinase activity"/>
    <property type="evidence" value="ECO:0007669"/>
    <property type="project" value="UniProtKB-KW"/>
</dbReference>
<dbReference type="Gene3D" id="3.30.200.20">
    <property type="entry name" value="Phosphorylase Kinase, domain 1"/>
    <property type="match status" value="1"/>
</dbReference>